<feature type="domain" description="HD-GYP" evidence="1">
    <location>
        <begin position="116"/>
        <end position="319"/>
    </location>
</feature>
<dbReference type="CDD" id="cd00077">
    <property type="entry name" value="HDc"/>
    <property type="match status" value="1"/>
</dbReference>
<organism evidence="2 3">
    <name type="scientific">Terrihalobacillus insolitus</name>
    <dbReference type="NCBI Taxonomy" id="2950438"/>
    <lineage>
        <taxon>Bacteria</taxon>
        <taxon>Bacillati</taxon>
        <taxon>Bacillota</taxon>
        <taxon>Bacilli</taxon>
        <taxon>Bacillales</taxon>
        <taxon>Bacillaceae</taxon>
        <taxon>Terrihalobacillus</taxon>
    </lineage>
</organism>
<dbReference type="AlphaFoldDB" id="A0A9X4AN46"/>
<dbReference type="InterPro" id="IPR037522">
    <property type="entry name" value="HD_GYP_dom"/>
</dbReference>
<reference evidence="2" key="1">
    <citation type="submission" date="2022-06" db="EMBL/GenBank/DDBJ databases">
        <title>Aquibacillus sp. a new bacterium isolated from soil saline samples.</title>
        <authorList>
            <person name="Galisteo C."/>
            <person name="De La Haba R."/>
            <person name="Sanchez-Porro C."/>
            <person name="Ventosa A."/>
        </authorList>
    </citation>
    <scope>NUCLEOTIDE SEQUENCE</scope>
    <source>
        <strain evidence="2">3ASR75-11</strain>
    </source>
</reference>
<comment type="caution">
    <text evidence="2">The sequence shown here is derived from an EMBL/GenBank/DDBJ whole genome shotgun (WGS) entry which is preliminary data.</text>
</comment>
<dbReference type="PANTHER" id="PTHR43155">
    <property type="entry name" value="CYCLIC DI-GMP PHOSPHODIESTERASE PA4108-RELATED"/>
    <property type="match status" value="1"/>
</dbReference>
<evidence type="ECO:0000313" key="3">
    <source>
        <dbReference type="Proteomes" id="UP001145050"/>
    </source>
</evidence>
<dbReference type="InterPro" id="IPR003607">
    <property type="entry name" value="HD/PDEase_dom"/>
</dbReference>
<dbReference type="RefSeq" id="WP_272437931.1">
    <property type="nucleotide sequence ID" value="NZ_JAMQKB010000030.1"/>
</dbReference>
<dbReference type="Pfam" id="PF13487">
    <property type="entry name" value="HD_5"/>
    <property type="match status" value="1"/>
</dbReference>
<dbReference type="EMBL" id="JAMQKB010000030">
    <property type="protein sequence ID" value="MDC3426112.1"/>
    <property type="molecule type" value="Genomic_DNA"/>
</dbReference>
<gene>
    <name evidence="2" type="ORF">NC797_16570</name>
</gene>
<dbReference type="PROSITE" id="PS51832">
    <property type="entry name" value="HD_GYP"/>
    <property type="match status" value="1"/>
</dbReference>
<dbReference type="SUPFAM" id="SSF109604">
    <property type="entry name" value="HD-domain/PDEase-like"/>
    <property type="match status" value="1"/>
</dbReference>
<dbReference type="Proteomes" id="UP001145050">
    <property type="component" value="Unassembled WGS sequence"/>
</dbReference>
<evidence type="ECO:0000313" key="2">
    <source>
        <dbReference type="EMBL" id="MDC3426112.1"/>
    </source>
</evidence>
<keyword evidence="3" id="KW-1185">Reference proteome</keyword>
<evidence type="ECO:0000259" key="1">
    <source>
        <dbReference type="PROSITE" id="PS51832"/>
    </source>
</evidence>
<dbReference type="PANTHER" id="PTHR43155:SF2">
    <property type="entry name" value="CYCLIC DI-GMP PHOSPHODIESTERASE PA4108"/>
    <property type="match status" value="1"/>
</dbReference>
<proteinExistence type="predicted"/>
<protein>
    <submittedName>
        <fullName evidence="2">HD-GYP domain-containing protein</fullName>
    </submittedName>
</protein>
<sequence>MIVSPTQMVIGCIILKDVIGKTNRPLIPKNTVVNEKHITILKKFLVHEVEVASRLSYGAPFVPKPISQKDHVQENDRNHKKSHTKTFADYYLDAVQGYKQLFVKWQRGLSIEIKEVRKLLTPLLDKIDDIGLSIYQIHTFASARDYFYHHQVAVSLLSAFLAKKMSLNEWKQVGLAGLLADCGMAKLQPSLINKDGALTKNEYKEIQKHPTFSYKMVDEIPSLTTAIKLGILQHHERLDGTGYPMGVKEEKIHSYANIIAVCDMYHAMTSERLYRKKCSPFKAIEEMLQDQFGKYDYEMIRLFVDTLTNFTKGTMIRLSNNSVGQIVFVDDHYPTRPIVRLKDSGELIALKNETSIYIEEIQMNDETINI</sequence>
<dbReference type="SMART" id="SM00471">
    <property type="entry name" value="HDc"/>
    <property type="match status" value="1"/>
</dbReference>
<name>A0A9X4AN46_9BACI</name>
<dbReference type="Gene3D" id="1.10.3210.10">
    <property type="entry name" value="Hypothetical protein af1432"/>
    <property type="match status" value="1"/>
</dbReference>
<accession>A0A9X4AN46</accession>